<dbReference type="GO" id="GO:0016705">
    <property type="term" value="F:oxidoreductase activity, acting on paired donors, with incorporation or reduction of molecular oxygen"/>
    <property type="evidence" value="ECO:0007669"/>
    <property type="project" value="InterPro"/>
</dbReference>
<dbReference type="InterPro" id="IPR036396">
    <property type="entry name" value="Cyt_P450_sf"/>
</dbReference>
<evidence type="ECO:0000256" key="2">
    <source>
        <dbReference type="ARBA" id="ARBA00004586"/>
    </source>
</evidence>
<reference evidence="11 12" key="1">
    <citation type="submission" date="2024-04" db="EMBL/GenBank/DDBJ databases">
        <authorList>
            <person name="Rising A."/>
            <person name="Reimegard J."/>
            <person name="Sonavane S."/>
            <person name="Akerstrom W."/>
            <person name="Nylinder S."/>
            <person name="Hedman E."/>
            <person name="Kallberg Y."/>
        </authorList>
    </citation>
    <scope>NUCLEOTIDE SEQUENCE [LARGE SCALE GENOMIC DNA]</scope>
</reference>
<proteinExistence type="inferred from homology"/>
<evidence type="ECO:0000313" key="12">
    <source>
        <dbReference type="Proteomes" id="UP001497382"/>
    </source>
</evidence>
<evidence type="ECO:0000313" key="11">
    <source>
        <dbReference type="EMBL" id="CAL1296477.1"/>
    </source>
</evidence>
<evidence type="ECO:0000256" key="6">
    <source>
        <dbReference type="ARBA" id="ARBA00023004"/>
    </source>
</evidence>
<dbReference type="CDD" id="cd20628">
    <property type="entry name" value="CYP4"/>
    <property type="match status" value="1"/>
</dbReference>
<dbReference type="AlphaFoldDB" id="A0AAV2BKM8"/>
<dbReference type="GO" id="GO:0005789">
    <property type="term" value="C:endoplasmic reticulum membrane"/>
    <property type="evidence" value="ECO:0007669"/>
    <property type="project" value="UniProtKB-SubCell"/>
</dbReference>
<organism evidence="11 12">
    <name type="scientific">Larinioides sclopetarius</name>
    <dbReference type="NCBI Taxonomy" id="280406"/>
    <lineage>
        <taxon>Eukaryota</taxon>
        <taxon>Metazoa</taxon>
        <taxon>Ecdysozoa</taxon>
        <taxon>Arthropoda</taxon>
        <taxon>Chelicerata</taxon>
        <taxon>Arachnida</taxon>
        <taxon>Araneae</taxon>
        <taxon>Araneomorphae</taxon>
        <taxon>Entelegynae</taxon>
        <taxon>Araneoidea</taxon>
        <taxon>Araneidae</taxon>
        <taxon>Larinioides</taxon>
    </lineage>
</organism>
<gene>
    <name evidence="11" type="ORF">LARSCL_LOCUS19803</name>
</gene>
<evidence type="ECO:0000256" key="10">
    <source>
        <dbReference type="RuleBase" id="RU000461"/>
    </source>
</evidence>
<accession>A0AAV2BKM8</accession>
<dbReference type="Gene3D" id="1.10.630.10">
    <property type="entry name" value="Cytochrome P450"/>
    <property type="match status" value="1"/>
</dbReference>
<keyword evidence="7 10" id="KW-0503">Monooxygenase</keyword>
<dbReference type="InterPro" id="IPR002401">
    <property type="entry name" value="Cyt_P450_E_grp-I"/>
</dbReference>
<dbReference type="GO" id="GO:0004497">
    <property type="term" value="F:monooxygenase activity"/>
    <property type="evidence" value="ECO:0007669"/>
    <property type="project" value="UniProtKB-KW"/>
</dbReference>
<dbReference type="InterPro" id="IPR001128">
    <property type="entry name" value="Cyt_P450"/>
</dbReference>
<evidence type="ECO:0000256" key="9">
    <source>
        <dbReference type="PIRSR" id="PIRSR602401-1"/>
    </source>
</evidence>
<comment type="similarity">
    <text evidence="3 10">Belongs to the cytochrome P450 family.</text>
</comment>
<evidence type="ECO:0000256" key="3">
    <source>
        <dbReference type="ARBA" id="ARBA00010617"/>
    </source>
</evidence>
<dbReference type="GO" id="GO:0005506">
    <property type="term" value="F:iron ion binding"/>
    <property type="evidence" value="ECO:0007669"/>
    <property type="project" value="InterPro"/>
</dbReference>
<evidence type="ECO:0000256" key="5">
    <source>
        <dbReference type="ARBA" id="ARBA00022824"/>
    </source>
</evidence>
<evidence type="ECO:0008006" key="13">
    <source>
        <dbReference type="Google" id="ProtNLM"/>
    </source>
</evidence>
<feature type="binding site" description="axial binding residue" evidence="9">
    <location>
        <position position="443"/>
    </location>
    <ligand>
        <name>heme</name>
        <dbReference type="ChEBI" id="CHEBI:30413"/>
    </ligand>
    <ligandPart>
        <name>Fe</name>
        <dbReference type="ChEBI" id="CHEBI:18248"/>
    </ligandPart>
</feature>
<dbReference type="EMBL" id="CAXIEN010000397">
    <property type="protein sequence ID" value="CAL1296477.1"/>
    <property type="molecule type" value="Genomic_DNA"/>
</dbReference>
<dbReference type="SUPFAM" id="SSF48264">
    <property type="entry name" value="Cytochrome P450"/>
    <property type="match status" value="1"/>
</dbReference>
<evidence type="ECO:0000256" key="8">
    <source>
        <dbReference type="ARBA" id="ARBA00023136"/>
    </source>
</evidence>
<protein>
    <recommendedName>
        <fullName evidence="13">Cytochrome P450</fullName>
    </recommendedName>
</protein>
<dbReference type="PROSITE" id="PS00086">
    <property type="entry name" value="CYTOCHROME_P450"/>
    <property type="match status" value="1"/>
</dbReference>
<keyword evidence="9 10" id="KW-0479">Metal-binding</keyword>
<evidence type="ECO:0000256" key="4">
    <source>
        <dbReference type="ARBA" id="ARBA00022617"/>
    </source>
</evidence>
<dbReference type="PANTHER" id="PTHR24291">
    <property type="entry name" value="CYTOCHROME P450 FAMILY 4"/>
    <property type="match status" value="1"/>
</dbReference>
<keyword evidence="4 9" id="KW-0349">Heme</keyword>
<keyword evidence="6 9" id="KW-0408">Iron</keyword>
<dbReference type="PRINTS" id="PR00385">
    <property type="entry name" value="P450"/>
</dbReference>
<dbReference type="InterPro" id="IPR017972">
    <property type="entry name" value="Cyt_P450_CS"/>
</dbReference>
<keyword evidence="12" id="KW-1185">Reference proteome</keyword>
<dbReference type="Pfam" id="PF00067">
    <property type="entry name" value="p450"/>
    <property type="match status" value="1"/>
</dbReference>
<dbReference type="Proteomes" id="UP001497382">
    <property type="component" value="Unassembled WGS sequence"/>
</dbReference>
<sequence length="500" mass="58021">MLLFLYALSALITIIFLRYSLRRRKYSQLMPGTKHLFCNILGDLTAFDFRKAIHHQVLDVITKKWKLFPKEQLVCAWLSYVPFVSIVRANAVKEVLKNNRMNGKSFQYEWMKPLFGSGLVVSSGGKWKSRRKLFNHCFHPDIVRSYLKTFNSNSQKLVNILKEEAEKDFVYIADLLTLCAFDSICEAIFGIGVGALENNNIEISNSIKRFESIFMVRVYSVLLWPDFIFRNTKIGKDFEHHVNVVQEFTYKMIEETKKMYLSGERKFSNGKRKALIDVLLEKHLKTKEFTEKDVREEVNTFIAAGHETIGIAAMWAIYLIGRHPEVQAKLHEEIDHVFGNDRERPVTERDLKDLQYMNCVLKESGRIYPTVPSFARHVPEDTKICGYTVPKDTTCFIVTYLLHRDEEVFPDPEKFDPDRFSVENRVNIPEFAYIPFSGGARNCIGYKFAEMELGTLICSILRNFTVESLNKVFPVVDLSLHSSEPIRIKIRPRTVYESPS</sequence>
<dbReference type="PANTHER" id="PTHR24291:SF189">
    <property type="entry name" value="CYTOCHROME P450 4C3-RELATED"/>
    <property type="match status" value="1"/>
</dbReference>
<name>A0AAV2BKM8_9ARAC</name>
<evidence type="ECO:0000256" key="7">
    <source>
        <dbReference type="ARBA" id="ARBA00023033"/>
    </source>
</evidence>
<keyword evidence="10" id="KW-0560">Oxidoreductase</keyword>
<dbReference type="InterPro" id="IPR050196">
    <property type="entry name" value="Cytochrome_P450_Monoox"/>
</dbReference>
<comment type="cofactor">
    <cofactor evidence="1 9">
        <name>heme</name>
        <dbReference type="ChEBI" id="CHEBI:30413"/>
    </cofactor>
</comment>
<comment type="subcellular location">
    <subcellularLocation>
        <location evidence="2">Endoplasmic reticulum membrane</location>
    </subcellularLocation>
</comment>
<comment type="caution">
    <text evidence="11">The sequence shown here is derived from an EMBL/GenBank/DDBJ whole genome shotgun (WGS) entry which is preliminary data.</text>
</comment>
<evidence type="ECO:0000256" key="1">
    <source>
        <dbReference type="ARBA" id="ARBA00001971"/>
    </source>
</evidence>
<dbReference type="GO" id="GO:0020037">
    <property type="term" value="F:heme binding"/>
    <property type="evidence" value="ECO:0007669"/>
    <property type="project" value="InterPro"/>
</dbReference>
<keyword evidence="5" id="KW-0256">Endoplasmic reticulum</keyword>
<keyword evidence="8" id="KW-0472">Membrane</keyword>
<dbReference type="PRINTS" id="PR00463">
    <property type="entry name" value="EP450I"/>
</dbReference>